<keyword evidence="3 7" id="KW-0288">FMN</keyword>
<evidence type="ECO:0000256" key="1">
    <source>
        <dbReference type="ARBA" id="ARBA00001917"/>
    </source>
</evidence>
<proteinExistence type="inferred from homology"/>
<evidence type="ECO:0000256" key="7">
    <source>
        <dbReference type="PIRSR" id="PIRSR000138-2"/>
    </source>
</evidence>
<dbReference type="PIRSF" id="PIRSF000138">
    <property type="entry name" value="Al-hdrx_acd_dh"/>
    <property type="match status" value="1"/>
</dbReference>
<feature type="binding site" evidence="7">
    <location>
        <position position="54"/>
    </location>
    <ligand>
        <name>glyoxylate</name>
        <dbReference type="ChEBI" id="CHEBI:36655"/>
    </ligand>
</feature>
<evidence type="ECO:0000256" key="4">
    <source>
        <dbReference type="ARBA" id="ARBA00023002"/>
    </source>
</evidence>
<feature type="binding site" evidence="7">
    <location>
        <position position="193"/>
    </location>
    <ligand>
        <name>glyoxylate</name>
        <dbReference type="ChEBI" id="CHEBI:36655"/>
    </ligand>
</feature>
<feature type="binding site" evidence="7">
    <location>
        <position position="283"/>
    </location>
    <ligand>
        <name>FMN</name>
        <dbReference type="ChEBI" id="CHEBI:58210"/>
    </ligand>
</feature>
<evidence type="ECO:0000256" key="5">
    <source>
        <dbReference type="ARBA" id="ARBA00024042"/>
    </source>
</evidence>
<feature type="active site" description="Proton acceptor" evidence="6">
    <location>
        <position position="307"/>
    </location>
</feature>
<reference evidence="10" key="1">
    <citation type="journal article" date="2015" name="Proc. Natl. Acad. Sci. U.S.A.">
        <title>Bacterial clade with the ribosomal RNA operon on a small plasmid rather than the chromosome.</title>
        <authorList>
            <person name="Anda M."/>
            <person name="Ohtsubo Y."/>
            <person name="Okubo T."/>
            <person name="Sugawara M."/>
            <person name="Nagata Y."/>
            <person name="Tsuda M."/>
            <person name="Minamisawa K."/>
            <person name="Mitsui H."/>
        </authorList>
    </citation>
    <scope>NUCLEOTIDE SEQUENCE</scope>
    <source>
        <strain evidence="10">DSM 14790</strain>
    </source>
</reference>
<feature type="binding site" evidence="7">
    <location>
        <position position="310"/>
    </location>
    <ligand>
        <name>glyoxylate</name>
        <dbReference type="ChEBI" id="CHEBI:36655"/>
    </ligand>
</feature>
<feature type="domain" description="FMN hydroxy acid dehydrogenase" evidence="9">
    <location>
        <begin position="28"/>
        <end position="411"/>
    </location>
</feature>
<feature type="binding site" evidence="7">
    <location>
        <position position="184"/>
    </location>
    <ligand>
        <name>FMN</name>
        <dbReference type="ChEBI" id="CHEBI:58210"/>
    </ligand>
</feature>
<dbReference type="CDD" id="cd02809">
    <property type="entry name" value="alpha_hydroxyacid_oxid_FMN"/>
    <property type="match status" value="1"/>
</dbReference>
<feature type="binding site" evidence="7">
    <location>
        <begin position="337"/>
        <end position="341"/>
    </location>
    <ligand>
        <name>FMN</name>
        <dbReference type="ChEBI" id="CHEBI:58210"/>
    </ligand>
</feature>
<keyword evidence="2 7" id="KW-0285">Flavoprotein</keyword>
<dbReference type="EMBL" id="LC066373">
    <property type="protein sequence ID" value="BAT26787.1"/>
    <property type="molecule type" value="Genomic_DNA"/>
</dbReference>
<feature type="binding site" evidence="7">
    <location>
        <position position="307"/>
    </location>
    <ligand>
        <name>glyoxylate</name>
        <dbReference type="ChEBI" id="CHEBI:36655"/>
    </ligand>
</feature>
<keyword evidence="4" id="KW-0560">Oxidoreductase</keyword>
<dbReference type="PANTHER" id="PTHR10578:SF107">
    <property type="entry name" value="2-HYDROXYACID OXIDASE 1"/>
    <property type="match status" value="1"/>
</dbReference>
<dbReference type="PANTHER" id="PTHR10578">
    <property type="entry name" value="S -2-HYDROXY-ACID OXIDASE-RELATED"/>
    <property type="match status" value="1"/>
</dbReference>
<dbReference type="InterPro" id="IPR037396">
    <property type="entry name" value="FMN_HAD"/>
</dbReference>
<dbReference type="RefSeq" id="WP_024352344.1">
    <property type="nucleotide sequence ID" value="NZ_BBWN01000055.1"/>
</dbReference>
<feature type="binding site" evidence="7">
    <location>
        <begin position="360"/>
        <end position="361"/>
    </location>
    <ligand>
        <name>FMN</name>
        <dbReference type="ChEBI" id="CHEBI:58210"/>
    </ligand>
</feature>
<accession>A0A0P0YZN9</accession>
<evidence type="ECO:0000313" key="10">
    <source>
        <dbReference type="EMBL" id="BAT26787.1"/>
    </source>
</evidence>
<dbReference type="Gene3D" id="3.20.20.70">
    <property type="entry name" value="Aldolase class I"/>
    <property type="match status" value="1"/>
</dbReference>
<dbReference type="InterPro" id="IPR013785">
    <property type="entry name" value="Aldolase_TIM"/>
</dbReference>
<evidence type="ECO:0000259" key="9">
    <source>
        <dbReference type="PROSITE" id="PS51349"/>
    </source>
</evidence>
<feature type="binding site" evidence="7">
    <location>
        <position position="156"/>
    </location>
    <ligand>
        <name>FMN</name>
        <dbReference type="ChEBI" id="CHEBI:58210"/>
    </ligand>
</feature>
<dbReference type="SUPFAM" id="SSF51395">
    <property type="entry name" value="FMN-linked oxidoreductases"/>
    <property type="match status" value="1"/>
</dbReference>
<feature type="binding site" evidence="7">
    <location>
        <position position="158"/>
    </location>
    <ligand>
        <name>FMN</name>
        <dbReference type="ChEBI" id="CHEBI:58210"/>
    </ligand>
</feature>
<feature type="region of interest" description="Disordered" evidence="8">
    <location>
        <begin position="1"/>
        <end position="22"/>
    </location>
</feature>
<dbReference type="PROSITE" id="PS51349">
    <property type="entry name" value="FMN_HYDROXY_ACID_DH_2"/>
    <property type="match status" value="1"/>
</dbReference>
<dbReference type="GO" id="GO:0004459">
    <property type="term" value="F:L-lactate dehydrogenase (NAD+) activity"/>
    <property type="evidence" value="ECO:0007669"/>
    <property type="project" value="TreeGrafter"/>
</dbReference>
<dbReference type="AlphaFoldDB" id="A0A0P0YZN9"/>
<feature type="binding site" evidence="7">
    <location>
        <begin position="107"/>
        <end position="109"/>
    </location>
    <ligand>
        <name>FMN</name>
        <dbReference type="ChEBI" id="CHEBI:58210"/>
    </ligand>
</feature>
<feature type="binding site" evidence="7">
    <location>
        <position position="305"/>
    </location>
    <ligand>
        <name>FMN</name>
        <dbReference type="ChEBI" id="CHEBI:58210"/>
    </ligand>
</feature>
<evidence type="ECO:0000256" key="8">
    <source>
        <dbReference type="SAM" id="MobiDB-lite"/>
    </source>
</evidence>
<dbReference type="GO" id="GO:0005886">
    <property type="term" value="C:plasma membrane"/>
    <property type="evidence" value="ECO:0007669"/>
    <property type="project" value="TreeGrafter"/>
</dbReference>
<dbReference type="Pfam" id="PF01070">
    <property type="entry name" value="FMN_dh"/>
    <property type="match status" value="1"/>
</dbReference>
<feature type="binding site" evidence="7">
    <location>
        <position position="136"/>
    </location>
    <ligand>
        <name>FMN</name>
        <dbReference type="ChEBI" id="CHEBI:58210"/>
    </ligand>
</feature>
<sequence>MTDQTGGRVAAGTPTGVAEARREERLPRRLRNIFNIGEFEPAARKRLPRGVFSYISGSVETGAAFKANRSDFEDIRLVPRILAGLAVRDQSRTLFGKTWKHPFGISPMGLSALTAYDGDIVLTRSAHECGIPAVLSATSLISLERVAKEGHARWFQAYLPGDDARVTGMVDRLTAANYDTLVITADVPVAGNREDSRRDRFGAPMKPSLDLALQGVVRPGWVMGTMARTLMNHGMPHFENADVERGPAIISKNVVRSFGGRGTFSWRHAAIARERWKGKLVIKGVLSPQDARRARELGADGIIVSNHGGRQLDYAVSGIAALPAVKAAAGDMAVMLDGGVRRGSDVLKAIALGADFVFVGRPFLFAAAVAGDAGVRHAVSLLAAEIDRDMAMIGAPSLDAITPDILAENALARP</sequence>
<evidence type="ECO:0000256" key="6">
    <source>
        <dbReference type="PIRSR" id="PIRSR000138-1"/>
    </source>
</evidence>
<comment type="cofactor">
    <cofactor evidence="1">
        <name>FMN</name>
        <dbReference type="ChEBI" id="CHEBI:58210"/>
    </cofactor>
</comment>
<protein>
    <submittedName>
        <fullName evidence="10">L-lactate dehydrogenase (FMN-dependent) and related alpha-hydroxy acid dehydrogenases</fullName>
    </submittedName>
</protein>
<evidence type="ECO:0000256" key="3">
    <source>
        <dbReference type="ARBA" id="ARBA00022643"/>
    </source>
</evidence>
<dbReference type="InterPro" id="IPR000262">
    <property type="entry name" value="FMN-dep_DH"/>
</dbReference>
<dbReference type="PROSITE" id="PS00557">
    <property type="entry name" value="FMN_HYDROXY_ACID_DH_1"/>
    <property type="match status" value="1"/>
</dbReference>
<dbReference type="InterPro" id="IPR008259">
    <property type="entry name" value="FMN_hydac_DH_AS"/>
</dbReference>
<comment type="similarity">
    <text evidence="5">Belongs to the FMN-dependent alpha-hydroxy acid dehydrogenase family.</text>
</comment>
<dbReference type="InterPro" id="IPR012133">
    <property type="entry name" value="Alpha-hydoxy_acid_DH_FMN"/>
</dbReference>
<dbReference type="GO" id="GO:0009060">
    <property type="term" value="P:aerobic respiration"/>
    <property type="evidence" value="ECO:0007669"/>
    <property type="project" value="TreeGrafter"/>
</dbReference>
<evidence type="ECO:0000256" key="2">
    <source>
        <dbReference type="ARBA" id="ARBA00022630"/>
    </source>
</evidence>
<name>A0A0P0YZN9_9HYPH</name>
<dbReference type="GO" id="GO:0010181">
    <property type="term" value="F:FMN binding"/>
    <property type="evidence" value="ECO:0007669"/>
    <property type="project" value="InterPro"/>
</dbReference>
<organism evidence="10">
    <name type="scientific">Aurantimonas coralicida</name>
    <dbReference type="NCBI Taxonomy" id="182270"/>
    <lineage>
        <taxon>Bacteria</taxon>
        <taxon>Pseudomonadati</taxon>
        <taxon>Pseudomonadota</taxon>
        <taxon>Alphaproteobacteria</taxon>
        <taxon>Hyphomicrobiales</taxon>
        <taxon>Aurantimonadaceae</taxon>
        <taxon>Aurantimonas</taxon>
    </lineage>
</organism>